<dbReference type="GO" id="GO:0000155">
    <property type="term" value="F:phosphorelay sensor kinase activity"/>
    <property type="evidence" value="ECO:0007669"/>
    <property type="project" value="InterPro"/>
</dbReference>
<dbReference type="PANTHER" id="PTHR43047">
    <property type="entry name" value="TWO-COMPONENT HISTIDINE PROTEIN KINASE"/>
    <property type="match status" value="1"/>
</dbReference>
<dbReference type="Gene3D" id="3.30.565.10">
    <property type="entry name" value="Histidine kinase-like ATPase, C-terminal domain"/>
    <property type="match status" value="1"/>
</dbReference>
<dbReference type="CDD" id="cd00082">
    <property type="entry name" value="HisKA"/>
    <property type="match status" value="1"/>
</dbReference>
<dbReference type="InterPro" id="IPR005467">
    <property type="entry name" value="His_kinase_dom"/>
</dbReference>
<comment type="catalytic activity">
    <reaction evidence="1">
        <text>ATP + protein L-histidine = ADP + protein N-phospho-L-histidine.</text>
        <dbReference type="EC" id="2.7.13.3"/>
    </reaction>
</comment>
<evidence type="ECO:0000256" key="1">
    <source>
        <dbReference type="ARBA" id="ARBA00000085"/>
    </source>
</evidence>
<keyword evidence="5" id="KW-0418">Kinase</keyword>
<keyword evidence="10" id="KW-1185">Reference proteome</keyword>
<gene>
    <name evidence="9" type="ORF">SEMRO_537_G162370.1</name>
</gene>
<dbReference type="InterPro" id="IPR036097">
    <property type="entry name" value="HisK_dim/P_sf"/>
</dbReference>
<dbReference type="GO" id="GO:0006355">
    <property type="term" value="P:regulation of DNA-templated transcription"/>
    <property type="evidence" value="ECO:0007669"/>
    <property type="project" value="InterPro"/>
</dbReference>
<feature type="region of interest" description="Disordered" evidence="6">
    <location>
        <begin position="74"/>
        <end position="109"/>
    </location>
</feature>
<feature type="domain" description="Histidine kinase" evidence="8">
    <location>
        <begin position="594"/>
        <end position="862"/>
    </location>
</feature>
<dbReference type="InterPro" id="IPR036890">
    <property type="entry name" value="HATPase_C_sf"/>
</dbReference>
<dbReference type="GO" id="GO:0005886">
    <property type="term" value="C:plasma membrane"/>
    <property type="evidence" value="ECO:0007669"/>
    <property type="project" value="TreeGrafter"/>
</dbReference>
<dbReference type="PROSITE" id="PS50046">
    <property type="entry name" value="PHYTOCHROME_2"/>
    <property type="match status" value="1"/>
</dbReference>
<dbReference type="Gene3D" id="1.10.287.130">
    <property type="match status" value="1"/>
</dbReference>
<dbReference type="Proteomes" id="UP001153069">
    <property type="component" value="Unassembled WGS sequence"/>
</dbReference>
<proteinExistence type="predicted"/>
<dbReference type="InterPro" id="IPR013515">
    <property type="entry name" value="Phytochrome_cen-reg"/>
</dbReference>
<dbReference type="EC" id="2.7.13.3" evidence="2"/>
<dbReference type="GO" id="GO:0009927">
    <property type="term" value="F:histidine phosphotransfer kinase activity"/>
    <property type="evidence" value="ECO:0007669"/>
    <property type="project" value="TreeGrafter"/>
</dbReference>
<keyword evidence="4" id="KW-0808">Transferase</keyword>
<dbReference type="SUPFAM" id="SSF55874">
    <property type="entry name" value="ATPase domain of HSP90 chaperone/DNA topoisomerase II/histidine kinase"/>
    <property type="match status" value="1"/>
</dbReference>
<evidence type="ECO:0000256" key="5">
    <source>
        <dbReference type="ARBA" id="ARBA00022777"/>
    </source>
</evidence>
<dbReference type="Pfam" id="PF02518">
    <property type="entry name" value="HATPase_c"/>
    <property type="match status" value="1"/>
</dbReference>
<dbReference type="SUPFAM" id="SSF47384">
    <property type="entry name" value="Homodimeric domain of signal transducing histidine kinase"/>
    <property type="match status" value="1"/>
</dbReference>
<evidence type="ECO:0000256" key="2">
    <source>
        <dbReference type="ARBA" id="ARBA00012438"/>
    </source>
</evidence>
<dbReference type="PANTHER" id="PTHR43047:SF72">
    <property type="entry name" value="OSMOSENSING HISTIDINE PROTEIN KINASE SLN1"/>
    <property type="match status" value="1"/>
</dbReference>
<evidence type="ECO:0000259" key="8">
    <source>
        <dbReference type="PROSITE" id="PS50109"/>
    </source>
</evidence>
<dbReference type="Pfam" id="PF01590">
    <property type="entry name" value="GAF"/>
    <property type="match status" value="1"/>
</dbReference>
<dbReference type="InterPro" id="IPR003594">
    <property type="entry name" value="HATPase_dom"/>
</dbReference>
<dbReference type="Pfam" id="PF00512">
    <property type="entry name" value="HisKA"/>
    <property type="match status" value="1"/>
</dbReference>
<evidence type="ECO:0000259" key="7">
    <source>
        <dbReference type="PROSITE" id="PS50046"/>
    </source>
</evidence>
<dbReference type="GO" id="GO:0009584">
    <property type="term" value="P:detection of visible light"/>
    <property type="evidence" value="ECO:0007669"/>
    <property type="project" value="InterPro"/>
</dbReference>
<dbReference type="InterPro" id="IPR004358">
    <property type="entry name" value="Sig_transdc_His_kin-like_C"/>
</dbReference>
<organism evidence="9 10">
    <name type="scientific">Seminavis robusta</name>
    <dbReference type="NCBI Taxonomy" id="568900"/>
    <lineage>
        <taxon>Eukaryota</taxon>
        <taxon>Sar</taxon>
        <taxon>Stramenopiles</taxon>
        <taxon>Ochrophyta</taxon>
        <taxon>Bacillariophyta</taxon>
        <taxon>Bacillariophyceae</taxon>
        <taxon>Bacillariophycidae</taxon>
        <taxon>Naviculales</taxon>
        <taxon>Naviculaceae</taxon>
        <taxon>Seminavis</taxon>
    </lineage>
</organism>
<feature type="domain" description="Phytochrome chromophore attachment site" evidence="7">
    <location>
        <begin position="220"/>
        <end position="363"/>
    </location>
</feature>
<evidence type="ECO:0000256" key="3">
    <source>
        <dbReference type="ARBA" id="ARBA00022553"/>
    </source>
</evidence>
<accession>A0A9N8E1X6</accession>
<feature type="compositionally biased region" description="Basic and acidic residues" evidence="6">
    <location>
        <begin position="87"/>
        <end position="100"/>
    </location>
</feature>
<reference evidence="9" key="1">
    <citation type="submission" date="2020-06" db="EMBL/GenBank/DDBJ databases">
        <authorList>
            <consortium name="Plant Systems Biology data submission"/>
        </authorList>
    </citation>
    <scope>NUCLEOTIDE SEQUENCE</scope>
    <source>
        <strain evidence="9">D6</strain>
    </source>
</reference>
<dbReference type="Gene3D" id="3.30.450.40">
    <property type="match status" value="1"/>
</dbReference>
<evidence type="ECO:0000256" key="6">
    <source>
        <dbReference type="SAM" id="MobiDB-lite"/>
    </source>
</evidence>
<evidence type="ECO:0000313" key="9">
    <source>
        <dbReference type="EMBL" id="CAB9512454.1"/>
    </source>
</evidence>
<dbReference type="Pfam" id="PF00360">
    <property type="entry name" value="PHY"/>
    <property type="match status" value="1"/>
</dbReference>
<dbReference type="PROSITE" id="PS50109">
    <property type="entry name" value="HIS_KIN"/>
    <property type="match status" value="1"/>
</dbReference>
<dbReference type="Gene3D" id="3.30.450.20">
    <property type="entry name" value="PAS domain"/>
    <property type="match status" value="1"/>
</dbReference>
<dbReference type="AlphaFoldDB" id="A0A9N8E1X6"/>
<dbReference type="InterPro" id="IPR003018">
    <property type="entry name" value="GAF"/>
</dbReference>
<dbReference type="Gene3D" id="3.30.450.270">
    <property type="match status" value="1"/>
</dbReference>
<dbReference type="InterPro" id="IPR043150">
    <property type="entry name" value="Phytochrome_PHY_sf"/>
</dbReference>
<dbReference type="InterPro" id="IPR016132">
    <property type="entry name" value="Phyto_chromo_attachment"/>
</dbReference>
<dbReference type="InterPro" id="IPR029016">
    <property type="entry name" value="GAF-like_dom_sf"/>
</dbReference>
<dbReference type="EMBL" id="CAICTM010000536">
    <property type="protein sequence ID" value="CAB9512454.1"/>
    <property type="molecule type" value="Genomic_DNA"/>
</dbReference>
<comment type="caution">
    <text evidence="9">The sequence shown here is derived from an EMBL/GenBank/DDBJ whole genome shotgun (WGS) entry which is preliminary data.</text>
</comment>
<protein>
    <recommendedName>
        <fullName evidence="2">histidine kinase</fullName>
        <ecNumber evidence="2">2.7.13.3</ecNumber>
    </recommendedName>
</protein>
<evidence type="ECO:0000256" key="4">
    <source>
        <dbReference type="ARBA" id="ARBA00022679"/>
    </source>
</evidence>
<dbReference type="OrthoDB" id="2015534at2759"/>
<dbReference type="PRINTS" id="PR00344">
    <property type="entry name" value="BCTRLSENSOR"/>
</dbReference>
<name>A0A9N8E1X6_9STRA</name>
<dbReference type="SMART" id="SM00387">
    <property type="entry name" value="HATPase_c"/>
    <property type="match status" value="1"/>
</dbReference>
<dbReference type="SMART" id="SM00388">
    <property type="entry name" value="HisKA"/>
    <property type="match status" value="1"/>
</dbReference>
<dbReference type="SUPFAM" id="SSF55781">
    <property type="entry name" value="GAF domain-like"/>
    <property type="match status" value="2"/>
</dbReference>
<dbReference type="InterPro" id="IPR003661">
    <property type="entry name" value="HisK_dim/P_dom"/>
</dbReference>
<evidence type="ECO:0000313" key="10">
    <source>
        <dbReference type="Proteomes" id="UP001153069"/>
    </source>
</evidence>
<keyword evidence="3" id="KW-0597">Phosphoprotein</keyword>
<sequence length="880" mass="98570">MEMFAKRRSGVGGLEESDLSSITEKELSECDKEKLHLLGNIQDGAGHVLLFSHSDGEIVAADMKIGQVPWIRIPGTPELDGVPSPSDRLEPPRKERRVEQGNESWGQGEGEVVPRTLLGHKLQECIPSKLYSSTQDAIETMKKAMSQRTFRFFNPDGSQNWAISLSSSKEDFSIICIEIEETEDFEGGGNFYNTLISLGRVMEFYADEKILKTACETVFKLLENYDRGMVYQFNDDLSGEVIYEIKKDHIDSNYMGMRFPSSDIPLTARQLFKKNGLRYIYSVNAEYNPIVDSGKCEIDLTNCRMRAVSKPHIVYLRNMGVTSSLAISIVVENELWGLLAFHGYTMPFKPSLHQRIACESIMSMVSVKVESIIRKTESSRVIELSDTLMKWEQSHSVAFNLLNNSDNLLKVFQADVICGLITDPLKDEVERIVLGDKSLAPTEDSFWERFASHPKRKIVSIHTREEVSAIGLTPVDSPASGFVYFQDNLLKIMIGRGLRVKDVRWAGNPDEPKLRIGGILSPRHSFETFMEKARKETRAWTSTDHHVITTFMDRICDHSHNRMATLLKNDIEEANIKYYNALARSEDNTLFFAQMSHELRTPFHGVMGCLNLMHDSFEAMSNEEIQDMINTALSTGNHMIGLLNDILNISKDKHVKKGLTLEPVSVKALAMNPIENLQTVAADKKITLDCNVNADHADRVVMTDKKKFMQIISNIVNNGIKFSEPGTIDIHVDLLDSMIQAVDKWGATATSYAGTVFTMTEDDLFDSVENARRNVLQLEGEDNRKWILASVADHGCGMKPGELAEMLKPYTQSSKGSNRAFQGTGLGLFICVSLCHQLDGFIACSSTPNVGSVFHVGIPVKMSDVDEMLVDDIPKEVIAS</sequence>